<name>A0A0A8YNX3_ARUDO</name>
<evidence type="ECO:0000313" key="2">
    <source>
        <dbReference type="EMBL" id="JAD28524.1"/>
    </source>
</evidence>
<feature type="chain" id="PRO_5002043421" evidence="1">
    <location>
        <begin position="22"/>
        <end position="51"/>
    </location>
</feature>
<reference evidence="2" key="1">
    <citation type="submission" date="2014-09" db="EMBL/GenBank/DDBJ databases">
        <authorList>
            <person name="Magalhaes I.L.F."/>
            <person name="Oliveira U."/>
            <person name="Santos F.R."/>
            <person name="Vidigal T.H.D.A."/>
            <person name="Brescovit A.D."/>
            <person name="Santos A.J."/>
        </authorList>
    </citation>
    <scope>NUCLEOTIDE SEQUENCE</scope>
    <source>
        <tissue evidence="2">Shoot tissue taken approximately 20 cm above the soil surface</tissue>
    </source>
</reference>
<feature type="signal peptide" evidence="1">
    <location>
        <begin position="1"/>
        <end position="21"/>
    </location>
</feature>
<keyword evidence="1" id="KW-0732">Signal</keyword>
<dbReference type="AlphaFoldDB" id="A0A0A8YNX3"/>
<reference evidence="2" key="2">
    <citation type="journal article" date="2015" name="Data Brief">
        <title>Shoot transcriptome of the giant reed, Arundo donax.</title>
        <authorList>
            <person name="Barrero R.A."/>
            <person name="Guerrero F.D."/>
            <person name="Moolhuijzen P."/>
            <person name="Goolsby J.A."/>
            <person name="Tidwell J."/>
            <person name="Bellgard S.E."/>
            <person name="Bellgard M.I."/>
        </authorList>
    </citation>
    <scope>NUCLEOTIDE SEQUENCE</scope>
    <source>
        <tissue evidence="2">Shoot tissue taken approximately 20 cm above the soil surface</tissue>
    </source>
</reference>
<proteinExistence type="predicted"/>
<organism evidence="2">
    <name type="scientific">Arundo donax</name>
    <name type="common">Giant reed</name>
    <name type="synonym">Donax arundinaceus</name>
    <dbReference type="NCBI Taxonomy" id="35708"/>
    <lineage>
        <taxon>Eukaryota</taxon>
        <taxon>Viridiplantae</taxon>
        <taxon>Streptophyta</taxon>
        <taxon>Embryophyta</taxon>
        <taxon>Tracheophyta</taxon>
        <taxon>Spermatophyta</taxon>
        <taxon>Magnoliopsida</taxon>
        <taxon>Liliopsida</taxon>
        <taxon>Poales</taxon>
        <taxon>Poaceae</taxon>
        <taxon>PACMAD clade</taxon>
        <taxon>Arundinoideae</taxon>
        <taxon>Arundineae</taxon>
        <taxon>Arundo</taxon>
    </lineage>
</organism>
<evidence type="ECO:0000256" key="1">
    <source>
        <dbReference type="SAM" id="SignalP"/>
    </source>
</evidence>
<sequence length="51" mass="5676">MCFLHSLVFLINNLSLLLSLSQPTSPHVGIQTDQSLLHLLCTLCSTKQPLR</sequence>
<accession>A0A0A8YNX3</accession>
<protein>
    <submittedName>
        <fullName evidence="2">Uncharacterized protein</fullName>
    </submittedName>
</protein>
<dbReference type="EMBL" id="GBRH01269371">
    <property type="protein sequence ID" value="JAD28524.1"/>
    <property type="molecule type" value="Transcribed_RNA"/>
</dbReference>